<dbReference type="AlphaFoldDB" id="A0A9D4AA39"/>
<gene>
    <name evidence="1" type="ORF">J1N35_015686</name>
</gene>
<organism evidence="1 2">
    <name type="scientific">Gossypium stocksii</name>
    <dbReference type="NCBI Taxonomy" id="47602"/>
    <lineage>
        <taxon>Eukaryota</taxon>
        <taxon>Viridiplantae</taxon>
        <taxon>Streptophyta</taxon>
        <taxon>Embryophyta</taxon>
        <taxon>Tracheophyta</taxon>
        <taxon>Spermatophyta</taxon>
        <taxon>Magnoliopsida</taxon>
        <taxon>eudicotyledons</taxon>
        <taxon>Gunneridae</taxon>
        <taxon>Pentapetalae</taxon>
        <taxon>rosids</taxon>
        <taxon>malvids</taxon>
        <taxon>Malvales</taxon>
        <taxon>Malvaceae</taxon>
        <taxon>Malvoideae</taxon>
        <taxon>Gossypium</taxon>
    </lineage>
</organism>
<evidence type="ECO:0008006" key="3">
    <source>
        <dbReference type="Google" id="ProtNLM"/>
    </source>
</evidence>
<dbReference type="Proteomes" id="UP000828251">
    <property type="component" value="Unassembled WGS sequence"/>
</dbReference>
<proteinExistence type="predicted"/>
<protein>
    <recommendedName>
        <fullName evidence="3">DUF4283 domain-containing protein</fullName>
    </recommendedName>
</protein>
<dbReference type="OrthoDB" id="1750469at2759"/>
<name>A0A9D4AA39_9ROSI</name>
<dbReference type="EMBL" id="JAIQCV010000005">
    <property type="protein sequence ID" value="KAH1098765.1"/>
    <property type="molecule type" value="Genomic_DNA"/>
</dbReference>
<reference evidence="1 2" key="1">
    <citation type="journal article" date="2021" name="Plant Biotechnol. J.">
        <title>Multi-omics assisted identification of the key and species-specific regulatory components of drought-tolerant mechanisms in Gossypium stocksii.</title>
        <authorList>
            <person name="Yu D."/>
            <person name="Ke L."/>
            <person name="Zhang D."/>
            <person name="Wu Y."/>
            <person name="Sun Y."/>
            <person name="Mei J."/>
            <person name="Sun J."/>
            <person name="Sun Y."/>
        </authorList>
    </citation>
    <scope>NUCLEOTIDE SEQUENCE [LARGE SCALE GENOMIC DNA]</scope>
    <source>
        <strain evidence="2">cv. E1</strain>
        <tissue evidence="1">Leaf</tissue>
    </source>
</reference>
<keyword evidence="2" id="KW-1185">Reference proteome</keyword>
<comment type="caution">
    <text evidence="1">The sequence shown here is derived from an EMBL/GenBank/DDBJ whole genome shotgun (WGS) entry which is preliminary data.</text>
</comment>
<evidence type="ECO:0000313" key="1">
    <source>
        <dbReference type="EMBL" id="KAH1098765.1"/>
    </source>
</evidence>
<evidence type="ECO:0000313" key="2">
    <source>
        <dbReference type="Proteomes" id="UP000828251"/>
    </source>
</evidence>
<sequence>MDLDRVLNGAPWTSNNYLLVIHRMEDGENPVKVSLTHASAERKKRLMFALGQDGKRSRDNIDVMGSVDSCSI</sequence>
<accession>A0A9D4AA39</accession>